<proteinExistence type="predicted"/>
<feature type="transmembrane region" description="Helical" evidence="1">
    <location>
        <begin position="12"/>
        <end position="32"/>
    </location>
</feature>
<reference evidence="2 3" key="1">
    <citation type="submission" date="2020-08" db="EMBL/GenBank/DDBJ databases">
        <title>Winkia gen. nov., sp. nov., isolated from faeces of the Anser albifrons in China.</title>
        <authorList>
            <person name="Liu Q."/>
        </authorList>
    </citation>
    <scope>NUCLEOTIDE SEQUENCE [LARGE SCALE GENOMIC DNA]</scope>
    <source>
        <strain evidence="2 3">C62</strain>
    </source>
</reference>
<evidence type="ECO:0000313" key="3">
    <source>
        <dbReference type="Proteomes" id="UP000627538"/>
    </source>
</evidence>
<dbReference type="RefSeq" id="WP_191071232.1">
    <property type="nucleotide sequence ID" value="NZ_CP060506.1"/>
</dbReference>
<comment type="caution">
    <text evidence="2">The sequence shown here is derived from an EMBL/GenBank/DDBJ whole genome shotgun (WGS) entry which is preliminary data.</text>
</comment>
<keyword evidence="3" id="KW-1185">Reference proteome</keyword>
<protein>
    <submittedName>
        <fullName evidence="2">Uncharacterized protein</fullName>
    </submittedName>
</protein>
<evidence type="ECO:0000313" key="2">
    <source>
        <dbReference type="EMBL" id="MBD3689164.1"/>
    </source>
</evidence>
<evidence type="ECO:0000256" key="1">
    <source>
        <dbReference type="SAM" id="Phobius"/>
    </source>
</evidence>
<name>A0A8I0GFN4_9ACTO</name>
<dbReference type="Proteomes" id="UP000627538">
    <property type="component" value="Unassembled WGS sequence"/>
</dbReference>
<keyword evidence="1" id="KW-1133">Transmembrane helix</keyword>
<organism evidence="2 3">
    <name type="scientific">Nanchangia anserum</name>
    <dbReference type="NCBI Taxonomy" id="2692125"/>
    <lineage>
        <taxon>Bacteria</taxon>
        <taxon>Bacillati</taxon>
        <taxon>Actinomycetota</taxon>
        <taxon>Actinomycetes</taxon>
        <taxon>Actinomycetales</taxon>
        <taxon>Actinomycetaceae</taxon>
        <taxon>Nanchangia</taxon>
    </lineage>
</organism>
<keyword evidence="1" id="KW-0812">Transmembrane</keyword>
<dbReference type="AlphaFoldDB" id="A0A8I0GFN4"/>
<keyword evidence="1" id="KW-0472">Membrane</keyword>
<gene>
    <name evidence="2" type="ORF">H8R10_02830</name>
</gene>
<dbReference type="EMBL" id="JACRUO010000001">
    <property type="protein sequence ID" value="MBD3689164.1"/>
    <property type="molecule type" value="Genomic_DNA"/>
</dbReference>
<accession>A0A8I0GFN4</accession>
<sequence>MPTRVSPVRRLVNAVIGLILLAVLIALCFQIYRVATGQTAVYGRAESVSDKVEEQIRPQAAPHADTAEVRSILATQPVAATELGGDAHRVTFRSPSGQLVCTIADDVSALDATGWVPRPANASGQEATGAGAVCVGIANLAVHRGDAHACAAGQSLRSSVVGVWNDSRGIGACSTDATRMFADARDHAEGGDRFQIPELGFGMHVELGDYGCTMTGSQAVCAQLSTGRGFSLEDNVDYGFFPN</sequence>